<dbReference type="PIRSF" id="PIRSF004539">
    <property type="entry name" value="C4-dicrbxl_trns"/>
    <property type="match status" value="1"/>
</dbReference>
<proteinExistence type="inferred from homology"/>
<evidence type="ECO:0000256" key="6">
    <source>
        <dbReference type="ARBA" id="ARBA00022692"/>
    </source>
</evidence>
<accession>A0A379E5W9</accession>
<feature type="transmembrane region" description="Helical" evidence="9">
    <location>
        <begin position="12"/>
        <end position="31"/>
    </location>
</feature>
<comment type="subcellular location">
    <subcellularLocation>
        <location evidence="1">Cell inner membrane</location>
        <topology evidence="1">Multi-pass membrane protein</topology>
    </subcellularLocation>
</comment>
<evidence type="ECO:0000313" key="10">
    <source>
        <dbReference type="EMBL" id="SUB87741.1"/>
    </source>
</evidence>
<feature type="transmembrane region" description="Helical" evidence="9">
    <location>
        <begin position="308"/>
        <end position="327"/>
    </location>
</feature>
<sequence length="451" mass="48021">MWIHYTPFKTLLMATALVIIELLIVLSLIFIGTRIGGIGLGVFGMVGVFVLVYGFRLPPGTAPVDVMMIIVAVITAASALQASGGLDYLVGVAARFLRNHPDNITYFGPIICWLFCVVAGTAHTSYSLLPIISEVAQTNKIRPERPLSLSVIAASLGITCSPVSAATAALISQDLLGAKGIELGTVLMVCVPTAFLSILVAAFVENHVGKELEDDPEYRRRVAAGLIRPDEVRKGMDVTVERDHPAAKRSVLAFLFGVALVVVFGFFPGLRPEGVSMSQTIEMIMMSDAALILLVGKGKVGDAVNGNIFKAGMNAVVAIFGVAWMGNTFYMGNEKVLDAALSSMITSAPILFAVALFLLSIMLFSQAATVTTLYPVGIALGVNPLLLIAMFPACNGYFFLPNYPTEVAAIDFDRTGTTHVGRYVVNHSFQLPGFITTVVSIGLGVLVIQFL</sequence>
<dbReference type="PANTHER" id="PTHR36106:SF1">
    <property type="entry name" value="ANAEROBIC C4-DICARBOXYLATE TRANSPORTER DCUB"/>
    <property type="match status" value="1"/>
</dbReference>
<feature type="transmembrane region" description="Helical" evidence="9">
    <location>
        <begin position="429"/>
        <end position="448"/>
    </location>
</feature>
<evidence type="ECO:0000256" key="4">
    <source>
        <dbReference type="ARBA" id="ARBA00022475"/>
    </source>
</evidence>
<feature type="transmembrane region" description="Helical" evidence="9">
    <location>
        <begin position="106"/>
        <end position="129"/>
    </location>
</feature>
<name>A0A379E5W9_9BACT</name>
<dbReference type="GO" id="GO:0015556">
    <property type="term" value="F:C4-dicarboxylate transmembrane transporter activity"/>
    <property type="evidence" value="ECO:0007669"/>
    <property type="project" value="InterPro"/>
</dbReference>
<keyword evidence="8 9" id="KW-0472">Membrane</keyword>
<evidence type="ECO:0000256" key="5">
    <source>
        <dbReference type="ARBA" id="ARBA00022519"/>
    </source>
</evidence>
<evidence type="ECO:0000256" key="7">
    <source>
        <dbReference type="ARBA" id="ARBA00022989"/>
    </source>
</evidence>
<evidence type="ECO:0000256" key="2">
    <source>
        <dbReference type="ARBA" id="ARBA00006413"/>
    </source>
</evidence>
<gene>
    <name evidence="10" type="primary">dcuA</name>
    <name evidence="10" type="ORF">NCTC13067_01422</name>
</gene>
<dbReference type="InterPro" id="IPR004668">
    <property type="entry name" value="Anaer_Dcu_memb_transpt"/>
</dbReference>
<dbReference type="PANTHER" id="PTHR36106">
    <property type="entry name" value="ANAEROBIC C4-DICARBOXYLATE TRANSPORTER DCUB"/>
    <property type="match status" value="1"/>
</dbReference>
<keyword evidence="5" id="KW-0997">Cell inner membrane</keyword>
<dbReference type="Pfam" id="PF03605">
    <property type="entry name" value="DcuA_DcuB"/>
    <property type="match status" value="1"/>
</dbReference>
<dbReference type="NCBIfam" id="NF006927">
    <property type="entry name" value="PRK09412.1"/>
    <property type="match status" value="1"/>
</dbReference>
<evidence type="ECO:0000256" key="3">
    <source>
        <dbReference type="ARBA" id="ARBA00022448"/>
    </source>
</evidence>
<keyword evidence="4" id="KW-1003">Cell membrane</keyword>
<feature type="transmembrane region" description="Helical" evidence="9">
    <location>
        <begin position="67"/>
        <end position="86"/>
    </location>
</feature>
<protein>
    <submittedName>
        <fullName evidence="10">Anaerobic C4-dicarboxylate transporter DcuA</fullName>
    </submittedName>
</protein>
<keyword evidence="7 9" id="KW-1133">Transmembrane helix</keyword>
<feature type="transmembrane region" description="Helical" evidence="9">
    <location>
        <begin position="376"/>
        <end position="400"/>
    </location>
</feature>
<evidence type="ECO:0000256" key="9">
    <source>
        <dbReference type="SAM" id="Phobius"/>
    </source>
</evidence>
<feature type="transmembrane region" description="Helical" evidence="9">
    <location>
        <begin position="149"/>
        <end position="171"/>
    </location>
</feature>
<organism evidence="10 11">
    <name type="scientific">Prevotella denticola</name>
    <dbReference type="NCBI Taxonomy" id="28129"/>
    <lineage>
        <taxon>Bacteria</taxon>
        <taxon>Pseudomonadati</taxon>
        <taxon>Bacteroidota</taxon>
        <taxon>Bacteroidia</taxon>
        <taxon>Bacteroidales</taxon>
        <taxon>Prevotellaceae</taxon>
        <taxon>Prevotella</taxon>
    </lineage>
</organism>
<evidence type="ECO:0000313" key="11">
    <source>
        <dbReference type="Proteomes" id="UP000255469"/>
    </source>
</evidence>
<dbReference type="Proteomes" id="UP000255469">
    <property type="component" value="Unassembled WGS sequence"/>
</dbReference>
<reference evidence="10 11" key="1">
    <citation type="submission" date="2018-06" db="EMBL/GenBank/DDBJ databases">
        <authorList>
            <consortium name="Pathogen Informatics"/>
            <person name="Doyle S."/>
        </authorList>
    </citation>
    <scope>NUCLEOTIDE SEQUENCE [LARGE SCALE GENOMIC DNA]</scope>
    <source>
        <strain evidence="10 11">NCTC13067</strain>
    </source>
</reference>
<dbReference type="GO" id="GO:0005886">
    <property type="term" value="C:plasma membrane"/>
    <property type="evidence" value="ECO:0007669"/>
    <property type="project" value="UniProtKB-SubCell"/>
</dbReference>
<evidence type="ECO:0000256" key="1">
    <source>
        <dbReference type="ARBA" id="ARBA00004429"/>
    </source>
</evidence>
<feature type="transmembrane region" description="Helical" evidence="9">
    <location>
        <begin position="339"/>
        <end position="364"/>
    </location>
</feature>
<feature type="transmembrane region" description="Helical" evidence="9">
    <location>
        <begin position="183"/>
        <end position="204"/>
    </location>
</feature>
<dbReference type="AlphaFoldDB" id="A0A379E5W9"/>
<dbReference type="NCBIfam" id="NF009136">
    <property type="entry name" value="PRK12489.1"/>
    <property type="match status" value="1"/>
</dbReference>
<feature type="transmembrane region" description="Helical" evidence="9">
    <location>
        <begin position="276"/>
        <end position="296"/>
    </location>
</feature>
<keyword evidence="6 9" id="KW-0812">Transmembrane</keyword>
<feature type="transmembrane region" description="Helical" evidence="9">
    <location>
        <begin position="251"/>
        <end position="270"/>
    </location>
</feature>
<keyword evidence="3" id="KW-0813">Transport</keyword>
<comment type="similarity">
    <text evidence="2">Belongs to the DcuA/DcuB transporter (TC 2.A.13.1) family.</text>
</comment>
<evidence type="ECO:0000256" key="8">
    <source>
        <dbReference type="ARBA" id="ARBA00023136"/>
    </source>
</evidence>
<dbReference type="NCBIfam" id="TIGR00770">
    <property type="entry name" value="Dcu"/>
    <property type="match status" value="1"/>
</dbReference>
<dbReference type="EMBL" id="UGTM01000001">
    <property type="protein sequence ID" value="SUB87741.1"/>
    <property type="molecule type" value="Genomic_DNA"/>
</dbReference>
<feature type="transmembrane region" description="Helical" evidence="9">
    <location>
        <begin position="37"/>
        <end position="55"/>
    </location>
</feature>